<proteinExistence type="predicted"/>
<keyword evidence="2" id="KW-1185">Reference proteome</keyword>
<dbReference type="EMBL" id="JAOQIO010000037">
    <property type="protein sequence ID" value="MCU6793078.1"/>
    <property type="molecule type" value="Genomic_DNA"/>
</dbReference>
<comment type="caution">
    <text evidence="1">The sequence shown here is derived from an EMBL/GenBank/DDBJ whole genome shotgun (WGS) entry which is preliminary data.</text>
</comment>
<evidence type="ECO:0000313" key="2">
    <source>
        <dbReference type="Proteomes" id="UP001652445"/>
    </source>
</evidence>
<dbReference type="Proteomes" id="UP001652445">
    <property type="component" value="Unassembled WGS sequence"/>
</dbReference>
<reference evidence="1 2" key="1">
    <citation type="submission" date="2022-09" db="EMBL/GenBank/DDBJ databases">
        <authorList>
            <person name="Han X.L."/>
            <person name="Wang Q."/>
            <person name="Lu T."/>
        </authorList>
    </citation>
    <scope>NUCLEOTIDE SEQUENCE [LARGE SCALE GENOMIC DNA]</scope>
    <source>
        <strain evidence="1 2">WQ 127069</strain>
    </source>
</reference>
<gene>
    <name evidence="1" type="ORF">OB236_13210</name>
</gene>
<protein>
    <submittedName>
        <fullName evidence="1">Uncharacterized protein</fullName>
    </submittedName>
</protein>
<organism evidence="1 2">
    <name type="scientific">Paenibacillus baimaensis</name>
    <dbReference type="NCBI Taxonomy" id="2982185"/>
    <lineage>
        <taxon>Bacteria</taxon>
        <taxon>Bacillati</taxon>
        <taxon>Bacillota</taxon>
        <taxon>Bacilli</taxon>
        <taxon>Bacillales</taxon>
        <taxon>Paenibacillaceae</taxon>
        <taxon>Paenibacillus</taxon>
    </lineage>
</organism>
<evidence type="ECO:0000313" key="1">
    <source>
        <dbReference type="EMBL" id="MCU6793078.1"/>
    </source>
</evidence>
<accession>A0ABT2UEK0</accession>
<name>A0ABT2UEK0_9BACL</name>
<sequence>MSLFLLLDRVQIEQDLRGGNQVVVQLLHKLRIFKTAIDLKLPNSLSTVEFATFKSKVDQEIQQSLLKLGFQ</sequence>